<dbReference type="InterPro" id="IPR011989">
    <property type="entry name" value="ARM-like"/>
</dbReference>
<dbReference type="PROSITE" id="PS51698">
    <property type="entry name" value="U_BOX"/>
    <property type="match status" value="1"/>
</dbReference>
<evidence type="ECO:0000256" key="4">
    <source>
        <dbReference type="ARBA" id="ARBA00022679"/>
    </source>
</evidence>
<accession>A0AA38BY84</accession>
<feature type="repeat" description="ARM" evidence="7">
    <location>
        <begin position="494"/>
        <end position="536"/>
    </location>
</feature>
<dbReference type="InterPro" id="IPR045210">
    <property type="entry name" value="RING-Ubox_PUB"/>
</dbReference>
<dbReference type="Pfam" id="PF04564">
    <property type="entry name" value="U-box"/>
    <property type="match status" value="1"/>
</dbReference>
<evidence type="ECO:0000256" key="2">
    <source>
        <dbReference type="ARBA" id="ARBA00004906"/>
    </source>
</evidence>
<feature type="non-terminal residue" evidence="10">
    <location>
        <position position="1"/>
    </location>
</feature>
<dbReference type="InterPro" id="IPR016024">
    <property type="entry name" value="ARM-type_fold"/>
</dbReference>
<dbReference type="InterPro" id="IPR003613">
    <property type="entry name" value="Ubox_domain"/>
</dbReference>
<sequence length="742" mass="81854">VLRSQQFIAKFRNVSLDIYRNLNSLPLSSLHIPDQIQLQVESCAEELRRIRYTCESLDEQTLEEVDSVLRDHREGLKFSCEKLQWIADRFNLISNQEVLKEASALEKEKDYVRLENDKQEEEYINDVIGVITQICDYLVEVKQCQTEGVPIPADFRCPLSLELMSDPVIVASGQTYERAYIQQWLDQGMATCPKTRQTLSHTNLIPNYTVKALIANWCESNDVPLPEPAKLPTCTLPQSQTFQLVTKKKESDDDIHFSLSKDENADRNLGNISDSQPILRCLPTSMEDHVSQKENTKFTSSSENQEDLSTKCGPPSDIGQESPSMKGTLNSNHGCSHFPRHSRNASVSSVTSSQDDRQVLAVGGTNALQGPKASSDGSYYSSDVSEELKLETSVKGPQHRENSDTEYSTRFPERSGSSGLTVWRQRTEDRNSVPRIISSMSDTRADGPSILLQVGKLVDDLQSNVIEVQRAAAADLRLLAKYNMENRIIIASCRATRPLVALLHCSDMETQENAVTALLNLSINDNNKVEIVAAGAIDPLIYVLKTGSPEARENAAASLFSLSVMEENKIIIGQSGAIPPLVDLLKNGTPRGKKDAATALFNLSIYHENKARIVRARAIQSLIELMDPAAGMVDKAVAVLANLSTIPEGRFAIGEEGGIPALVEVVELGSQRGKENAAAALLQLCTNSNRFRAMVLQEGAIPPLVALAQSGTPRAKEKAQALLRHFRDQRHTVIGRGGPERQ</sequence>
<dbReference type="AlphaFoldDB" id="A0AA38BY84"/>
<feature type="compositionally biased region" description="Low complexity" evidence="8">
    <location>
        <begin position="374"/>
        <end position="383"/>
    </location>
</feature>
<dbReference type="PROSITE" id="PS50176">
    <property type="entry name" value="ARM_REPEAT"/>
    <property type="match status" value="4"/>
</dbReference>
<dbReference type="Pfam" id="PF25598">
    <property type="entry name" value="ARM_PUB"/>
    <property type="match status" value="1"/>
</dbReference>
<dbReference type="OMA" id="FIWQIES"/>
<dbReference type="PANTHER" id="PTHR23315:SF7">
    <property type="entry name" value="U-BOX DOMAIN-CONTAINING PROTEIN 4"/>
    <property type="match status" value="1"/>
</dbReference>
<dbReference type="EMBL" id="JAHRHJ020003813">
    <property type="protein sequence ID" value="KAH9287834.1"/>
    <property type="molecule type" value="Genomic_DNA"/>
</dbReference>
<comment type="pathway">
    <text evidence="2">Protein modification; protein ubiquitination.</text>
</comment>
<feature type="compositionally biased region" description="Basic and acidic residues" evidence="8">
    <location>
        <begin position="386"/>
        <end position="403"/>
    </location>
</feature>
<dbReference type="Proteomes" id="UP000824469">
    <property type="component" value="Unassembled WGS sequence"/>
</dbReference>
<keyword evidence="11" id="KW-1185">Reference proteome</keyword>
<keyword evidence="6" id="KW-0833">Ubl conjugation pathway</keyword>
<dbReference type="Gene3D" id="3.30.40.10">
    <property type="entry name" value="Zinc/RING finger domain, C3HC4 (zinc finger)"/>
    <property type="match status" value="1"/>
</dbReference>
<dbReference type="SMART" id="SM00504">
    <property type="entry name" value="Ubox"/>
    <property type="match status" value="1"/>
</dbReference>
<evidence type="ECO:0000256" key="3">
    <source>
        <dbReference type="ARBA" id="ARBA00012483"/>
    </source>
</evidence>
<reference evidence="10 11" key="1">
    <citation type="journal article" date="2021" name="Nat. Plants">
        <title>The Taxus genome provides insights into paclitaxel biosynthesis.</title>
        <authorList>
            <person name="Xiong X."/>
            <person name="Gou J."/>
            <person name="Liao Q."/>
            <person name="Li Y."/>
            <person name="Zhou Q."/>
            <person name="Bi G."/>
            <person name="Li C."/>
            <person name="Du R."/>
            <person name="Wang X."/>
            <person name="Sun T."/>
            <person name="Guo L."/>
            <person name="Liang H."/>
            <person name="Lu P."/>
            <person name="Wu Y."/>
            <person name="Zhang Z."/>
            <person name="Ro D.K."/>
            <person name="Shang Y."/>
            <person name="Huang S."/>
            <person name="Yan J."/>
        </authorList>
    </citation>
    <scope>NUCLEOTIDE SEQUENCE [LARGE SCALE GENOMIC DNA]</scope>
    <source>
        <strain evidence="10">Ta-2019</strain>
    </source>
</reference>
<proteinExistence type="predicted"/>
<dbReference type="InterPro" id="IPR013083">
    <property type="entry name" value="Znf_RING/FYVE/PHD"/>
</dbReference>
<evidence type="ECO:0000256" key="5">
    <source>
        <dbReference type="ARBA" id="ARBA00022737"/>
    </source>
</evidence>
<gene>
    <name evidence="10" type="ORF">KI387_031951</name>
</gene>
<dbReference type="SUPFAM" id="SSF48371">
    <property type="entry name" value="ARM repeat"/>
    <property type="match status" value="1"/>
</dbReference>
<feature type="repeat" description="ARM" evidence="7">
    <location>
        <begin position="576"/>
        <end position="618"/>
    </location>
</feature>
<keyword evidence="5" id="KW-0677">Repeat</keyword>
<feature type="region of interest" description="Disordered" evidence="8">
    <location>
        <begin position="289"/>
        <end position="425"/>
    </location>
</feature>
<evidence type="ECO:0000256" key="7">
    <source>
        <dbReference type="PROSITE-ProRule" id="PRU00259"/>
    </source>
</evidence>
<evidence type="ECO:0000313" key="11">
    <source>
        <dbReference type="Proteomes" id="UP000824469"/>
    </source>
</evidence>
<dbReference type="FunFam" id="3.30.40.10:FF:000218">
    <property type="entry name" value="RING-type E3 ubiquitin transferase"/>
    <property type="match status" value="1"/>
</dbReference>
<feature type="domain" description="U-box" evidence="9">
    <location>
        <begin position="150"/>
        <end position="224"/>
    </location>
</feature>
<dbReference type="FunFam" id="1.25.10.10:FF:000082">
    <property type="entry name" value="RING-type E3 ubiquitin transferase"/>
    <property type="match status" value="1"/>
</dbReference>
<dbReference type="PANTHER" id="PTHR23315">
    <property type="entry name" value="U BOX DOMAIN-CONTAINING"/>
    <property type="match status" value="1"/>
</dbReference>
<dbReference type="GO" id="GO:0061630">
    <property type="term" value="F:ubiquitin protein ligase activity"/>
    <property type="evidence" value="ECO:0007669"/>
    <property type="project" value="UniProtKB-EC"/>
</dbReference>
<dbReference type="InterPro" id="IPR000225">
    <property type="entry name" value="Armadillo"/>
</dbReference>
<keyword evidence="4" id="KW-0808">Transferase</keyword>
<dbReference type="InterPro" id="IPR058678">
    <property type="entry name" value="ARM_PUB"/>
</dbReference>
<comment type="catalytic activity">
    <reaction evidence="1">
        <text>S-ubiquitinyl-[E2 ubiquitin-conjugating enzyme]-L-cysteine + [acceptor protein]-L-lysine = [E2 ubiquitin-conjugating enzyme]-L-cysteine + N(6)-ubiquitinyl-[acceptor protein]-L-lysine.</text>
        <dbReference type="EC" id="2.3.2.27"/>
    </reaction>
</comment>
<feature type="non-terminal residue" evidence="10">
    <location>
        <position position="742"/>
    </location>
</feature>
<protein>
    <recommendedName>
        <fullName evidence="3">RING-type E3 ubiquitin transferase</fullName>
        <ecNumber evidence="3">2.3.2.27</ecNumber>
    </recommendedName>
</protein>
<dbReference type="GO" id="GO:0016567">
    <property type="term" value="P:protein ubiquitination"/>
    <property type="evidence" value="ECO:0007669"/>
    <property type="project" value="InterPro"/>
</dbReference>
<organism evidence="10 11">
    <name type="scientific">Taxus chinensis</name>
    <name type="common">Chinese yew</name>
    <name type="synonym">Taxus wallichiana var. chinensis</name>
    <dbReference type="NCBI Taxonomy" id="29808"/>
    <lineage>
        <taxon>Eukaryota</taxon>
        <taxon>Viridiplantae</taxon>
        <taxon>Streptophyta</taxon>
        <taxon>Embryophyta</taxon>
        <taxon>Tracheophyta</taxon>
        <taxon>Spermatophyta</taxon>
        <taxon>Pinopsida</taxon>
        <taxon>Pinidae</taxon>
        <taxon>Conifers II</taxon>
        <taxon>Cupressales</taxon>
        <taxon>Taxaceae</taxon>
        <taxon>Taxus</taxon>
    </lineage>
</organism>
<evidence type="ECO:0000256" key="1">
    <source>
        <dbReference type="ARBA" id="ARBA00000900"/>
    </source>
</evidence>
<evidence type="ECO:0000259" key="9">
    <source>
        <dbReference type="PROSITE" id="PS51698"/>
    </source>
</evidence>
<comment type="caution">
    <text evidence="10">The sequence shown here is derived from an EMBL/GenBank/DDBJ whole genome shotgun (WGS) entry which is preliminary data.</text>
</comment>
<name>A0AA38BY84_TAXCH</name>
<evidence type="ECO:0000313" key="10">
    <source>
        <dbReference type="EMBL" id="KAH9287834.1"/>
    </source>
</evidence>
<dbReference type="SMART" id="SM00185">
    <property type="entry name" value="ARM"/>
    <property type="match status" value="6"/>
</dbReference>
<evidence type="ECO:0000256" key="8">
    <source>
        <dbReference type="SAM" id="MobiDB-lite"/>
    </source>
</evidence>
<feature type="repeat" description="ARM" evidence="7">
    <location>
        <begin position="535"/>
        <end position="577"/>
    </location>
</feature>
<dbReference type="CDD" id="cd16664">
    <property type="entry name" value="RING-Ubox_PUB"/>
    <property type="match status" value="1"/>
</dbReference>
<evidence type="ECO:0000256" key="6">
    <source>
        <dbReference type="ARBA" id="ARBA00022786"/>
    </source>
</evidence>
<dbReference type="Gene3D" id="1.25.10.10">
    <property type="entry name" value="Leucine-rich Repeat Variant"/>
    <property type="match status" value="1"/>
</dbReference>
<feature type="repeat" description="ARM" evidence="7">
    <location>
        <begin position="617"/>
        <end position="658"/>
    </location>
</feature>
<dbReference type="SUPFAM" id="SSF57850">
    <property type="entry name" value="RING/U-box"/>
    <property type="match status" value="1"/>
</dbReference>
<dbReference type="EC" id="2.3.2.27" evidence="3"/>
<feature type="compositionally biased region" description="Polar residues" evidence="8">
    <location>
        <begin position="319"/>
        <end position="334"/>
    </location>
</feature>